<keyword evidence="4" id="KW-0804">Transcription</keyword>
<feature type="DNA-binding region" description="H-T-H motif" evidence="5">
    <location>
        <begin position="39"/>
        <end position="58"/>
    </location>
</feature>
<dbReference type="Gene3D" id="1.10.10.60">
    <property type="entry name" value="Homeodomain-like"/>
    <property type="match status" value="1"/>
</dbReference>
<dbReference type="InterPro" id="IPR050109">
    <property type="entry name" value="HTH-type_TetR-like_transc_reg"/>
</dbReference>
<dbReference type="GO" id="GO:0003700">
    <property type="term" value="F:DNA-binding transcription factor activity"/>
    <property type="evidence" value="ECO:0007669"/>
    <property type="project" value="TreeGrafter"/>
</dbReference>
<sequence>MAKIKSNSARTRLSPEQRQLEIVQAARSVFESQGYESSTIADIAKCVGVVEGTVLHYFKTKRALMTKVIEEFYSDITGTMEEGVAGIDGVRNKIRYVIYTHMSILHDNASLCTVILNESRSSQNELLEKVHDLNRRYSHIVISIIREGQDSGEIAEFASPVLVRNVVFGGIEHYLWDIVSGGRSADIDKIADQLTQLVYTGIVNRPDDVTGEVNQLIVKLNNMIK</sequence>
<evidence type="ECO:0000256" key="4">
    <source>
        <dbReference type="ARBA" id="ARBA00023163"/>
    </source>
</evidence>
<dbReference type="PANTHER" id="PTHR30055:SF175">
    <property type="entry name" value="HTH-TYPE TRANSCRIPTIONAL REPRESSOR KSTR2"/>
    <property type="match status" value="1"/>
</dbReference>
<dbReference type="Proteomes" id="UP000074119">
    <property type="component" value="Chromosome"/>
</dbReference>
<name>A0A127M1I1_9GAMM</name>
<protein>
    <recommendedName>
        <fullName evidence="6">HTH tetR-type domain-containing protein</fullName>
    </recommendedName>
</protein>
<evidence type="ECO:0000256" key="3">
    <source>
        <dbReference type="ARBA" id="ARBA00023125"/>
    </source>
</evidence>
<keyword evidence="2" id="KW-0805">Transcription regulation</keyword>
<dbReference type="AlphaFoldDB" id="A0A127M1I1"/>
<feature type="domain" description="HTH tetR-type" evidence="6">
    <location>
        <begin position="16"/>
        <end position="76"/>
    </location>
</feature>
<dbReference type="KEGG" id="zal:AZF00_01735"/>
<evidence type="ECO:0000256" key="2">
    <source>
        <dbReference type="ARBA" id="ARBA00023015"/>
    </source>
</evidence>
<dbReference type="PANTHER" id="PTHR30055">
    <property type="entry name" value="HTH-TYPE TRANSCRIPTIONAL REGULATOR RUTR"/>
    <property type="match status" value="1"/>
</dbReference>
<reference evidence="7 8" key="1">
    <citation type="submission" date="2015-12" db="EMBL/GenBank/DDBJ databases">
        <authorList>
            <person name="Shamseldin A."/>
            <person name="Moawad H."/>
            <person name="Abd El-Rahim W.M."/>
            <person name="Sadowsky M.J."/>
        </authorList>
    </citation>
    <scope>NUCLEOTIDE SEQUENCE [LARGE SCALE GENOMIC DNA]</scope>
    <source>
        <strain evidence="7 8">SM2</strain>
    </source>
</reference>
<evidence type="ECO:0000259" key="6">
    <source>
        <dbReference type="PROSITE" id="PS50977"/>
    </source>
</evidence>
<dbReference type="InterPro" id="IPR036271">
    <property type="entry name" value="Tet_transcr_reg_TetR-rel_C_sf"/>
</dbReference>
<evidence type="ECO:0000256" key="5">
    <source>
        <dbReference type="PROSITE-ProRule" id="PRU00335"/>
    </source>
</evidence>
<dbReference type="PROSITE" id="PS50977">
    <property type="entry name" value="HTH_TETR_2"/>
    <property type="match status" value="1"/>
</dbReference>
<dbReference type="STRING" id="1470434.AZF00_01735"/>
<keyword evidence="1" id="KW-0678">Repressor</keyword>
<proteinExistence type="predicted"/>
<evidence type="ECO:0000313" key="7">
    <source>
        <dbReference type="EMBL" id="AMO67102.1"/>
    </source>
</evidence>
<dbReference type="Pfam" id="PF08359">
    <property type="entry name" value="TetR_C_4"/>
    <property type="match status" value="1"/>
</dbReference>
<dbReference type="InterPro" id="IPR013570">
    <property type="entry name" value="Tscrpt_reg_YsiA_C"/>
</dbReference>
<gene>
    <name evidence="7" type="ORF">AZF00_01735</name>
</gene>
<dbReference type="SUPFAM" id="SSF46689">
    <property type="entry name" value="Homeodomain-like"/>
    <property type="match status" value="1"/>
</dbReference>
<evidence type="ECO:0000313" key="8">
    <source>
        <dbReference type="Proteomes" id="UP000074119"/>
    </source>
</evidence>
<dbReference type="SUPFAM" id="SSF48498">
    <property type="entry name" value="Tetracyclin repressor-like, C-terminal domain"/>
    <property type="match status" value="1"/>
</dbReference>
<dbReference type="InterPro" id="IPR001647">
    <property type="entry name" value="HTH_TetR"/>
</dbReference>
<evidence type="ECO:0000256" key="1">
    <source>
        <dbReference type="ARBA" id="ARBA00022491"/>
    </source>
</evidence>
<dbReference type="RefSeq" id="WP_008251225.1">
    <property type="nucleotide sequence ID" value="NZ_CP014544.1"/>
</dbReference>
<accession>A0A127M1I1</accession>
<keyword evidence="3 5" id="KW-0238">DNA-binding</keyword>
<dbReference type="EMBL" id="CP014544">
    <property type="protein sequence ID" value="AMO67102.1"/>
    <property type="molecule type" value="Genomic_DNA"/>
</dbReference>
<dbReference type="Gene3D" id="1.10.357.10">
    <property type="entry name" value="Tetracycline Repressor, domain 2"/>
    <property type="match status" value="1"/>
</dbReference>
<dbReference type="InterPro" id="IPR009057">
    <property type="entry name" value="Homeodomain-like_sf"/>
</dbReference>
<dbReference type="Pfam" id="PF00440">
    <property type="entry name" value="TetR_N"/>
    <property type="match status" value="1"/>
</dbReference>
<dbReference type="GO" id="GO:0000976">
    <property type="term" value="F:transcription cis-regulatory region binding"/>
    <property type="evidence" value="ECO:0007669"/>
    <property type="project" value="TreeGrafter"/>
</dbReference>
<organism evidence="7 8">
    <name type="scientific">Zhongshania aliphaticivorans</name>
    <dbReference type="NCBI Taxonomy" id="1470434"/>
    <lineage>
        <taxon>Bacteria</taxon>
        <taxon>Pseudomonadati</taxon>
        <taxon>Pseudomonadota</taxon>
        <taxon>Gammaproteobacteria</taxon>
        <taxon>Cellvibrionales</taxon>
        <taxon>Spongiibacteraceae</taxon>
        <taxon>Zhongshania</taxon>
    </lineage>
</organism>
<dbReference type="PRINTS" id="PR00455">
    <property type="entry name" value="HTHTETR"/>
</dbReference>